<sequence>MNPRLDLLQPYPFERLRQLFNGVEAPADRSPIRLSIGEPQHATPAFIQEALVMNLRGLSAYPTTAGGDGLRETIAHWLTQRYDLAPIDATHEVLPVSGSREALFAFAQAVVDGSRRDPLVVCPNPFYQIYEGAALLAGAQPVFLNQLPEYDFRLDMDSLSDEQWSRVQLMYVCSPGNPTGKVLQLEDWKQIFERADRHGFVIAADECYSEIYFDEGAPPLGALQAARRLGRNAYERLVVFSSLSKRSNVPGLRSGFVAGDRQVLKQFLLYRTYHGCAMSVPIQAASMAAWRDESHVRENRTLYRKKFAALEPILGPALATRLPDAGFYFWAKTPCDDREFARALFADTHVTVLPGQFLSRVSAGVNPGEGFVRIALVAPLDECIEAAERIAGFVSRRFGQQA</sequence>
<dbReference type="InterPro" id="IPR050881">
    <property type="entry name" value="LL-DAP_aminotransferase"/>
</dbReference>
<accession>A0A840BEH9</accession>
<dbReference type="Proteomes" id="UP000561045">
    <property type="component" value="Unassembled WGS sequence"/>
</dbReference>
<protein>
    <submittedName>
        <fullName evidence="5">N-succinyldiaminopimelate aminotransferase</fullName>
        <ecNumber evidence="5">2.6.1.17</ecNumber>
    </submittedName>
</protein>
<dbReference type="SUPFAM" id="SSF53383">
    <property type="entry name" value="PLP-dependent transferases"/>
    <property type="match status" value="1"/>
</dbReference>
<dbReference type="InterPro" id="IPR015422">
    <property type="entry name" value="PyrdxlP-dep_Trfase_small"/>
</dbReference>
<dbReference type="Gene3D" id="3.40.640.10">
    <property type="entry name" value="Type I PLP-dependent aspartate aminotransferase-like (Major domain)"/>
    <property type="match status" value="1"/>
</dbReference>
<dbReference type="NCBIfam" id="TIGR03538">
    <property type="entry name" value="DapC_gpp"/>
    <property type="match status" value="1"/>
</dbReference>
<dbReference type="CDD" id="cd00609">
    <property type="entry name" value="AAT_like"/>
    <property type="match status" value="1"/>
</dbReference>
<evidence type="ECO:0000256" key="2">
    <source>
        <dbReference type="ARBA" id="ARBA00022576"/>
    </source>
</evidence>
<dbReference type="InterPro" id="IPR015424">
    <property type="entry name" value="PyrdxlP-dep_Trfase"/>
</dbReference>
<dbReference type="GO" id="GO:0009089">
    <property type="term" value="P:lysine biosynthetic process via diaminopimelate"/>
    <property type="evidence" value="ECO:0007669"/>
    <property type="project" value="InterPro"/>
</dbReference>
<evidence type="ECO:0000256" key="1">
    <source>
        <dbReference type="ARBA" id="ARBA00001933"/>
    </source>
</evidence>
<dbReference type="InterPro" id="IPR019878">
    <property type="entry name" value="DapC_beta/gammaproteobac"/>
</dbReference>
<keyword evidence="2 5" id="KW-0032">Aminotransferase</keyword>
<feature type="domain" description="Aminotransferase class I/classII large" evidence="4">
    <location>
        <begin position="32"/>
        <end position="390"/>
    </location>
</feature>
<evidence type="ECO:0000313" key="6">
    <source>
        <dbReference type="Proteomes" id="UP000561045"/>
    </source>
</evidence>
<keyword evidence="6" id="KW-1185">Reference proteome</keyword>
<dbReference type="Gene3D" id="3.90.1150.10">
    <property type="entry name" value="Aspartate Aminotransferase, domain 1"/>
    <property type="match status" value="1"/>
</dbReference>
<evidence type="ECO:0000259" key="4">
    <source>
        <dbReference type="Pfam" id="PF00155"/>
    </source>
</evidence>
<evidence type="ECO:0000313" key="5">
    <source>
        <dbReference type="EMBL" id="MBB4011535.1"/>
    </source>
</evidence>
<dbReference type="GO" id="GO:0030170">
    <property type="term" value="F:pyridoxal phosphate binding"/>
    <property type="evidence" value="ECO:0007669"/>
    <property type="project" value="InterPro"/>
</dbReference>
<comment type="cofactor">
    <cofactor evidence="1">
        <name>pyridoxal 5'-phosphate</name>
        <dbReference type="ChEBI" id="CHEBI:597326"/>
    </cofactor>
</comment>
<dbReference type="GO" id="GO:0009016">
    <property type="term" value="F:succinyldiaminopimelate transaminase activity"/>
    <property type="evidence" value="ECO:0007669"/>
    <property type="project" value="UniProtKB-EC"/>
</dbReference>
<dbReference type="PANTHER" id="PTHR42832">
    <property type="entry name" value="AMINO ACID AMINOTRANSFERASE"/>
    <property type="match status" value="1"/>
</dbReference>
<dbReference type="InterPro" id="IPR004839">
    <property type="entry name" value="Aminotransferase_I/II_large"/>
</dbReference>
<dbReference type="EC" id="2.6.1.17" evidence="5"/>
<dbReference type="AlphaFoldDB" id="A0A840BEH9"/>
<proteinExistence type="predicted"/>
<gene>
    <name evidence="5" type="ORF">GGR36_000843</name>
</gene>
<reference evidence="5 6" key="1">
    <citation type="submission" date="2020-08" db="EMBL/GenBank/DDBJ databases">
        <title>Genomic Encyclopedia of Type Strains, Phase IV (KMG-IV): sequencing the most valuable type-strain genomes for metagenomic binning, comparative biology and taxonomic classification.</title>
        <authorList>
            <person name="Goeker M."/>
        </authorList>
    </citation>
    <scope>NUCLEOTIDE SEQUENCE [LARGE SCALE GENOMIC DNA]</scope>
    <source>
        <strain evidence="5 6">DSM 106739</strain>
    </source>
</reference>
<dbReference type="RefSeq" id="WP_183632198.1">
    <property type="nucleotide sequence ID" value="NZ_BAABLE010000011.1"/>
</dbReference>
<comment type="caution">
    <text evidence="5">The sequence shown here is derived from an EMBL/GenBank/DDBJ whole genome shotgun (WGS) entry which is preliminary data.</text>
</comment>
<organism evidence="5 6">
    <name type="scientific">Niveibacterium umoris</name>
    <dbReference type="NCBI Taxonomy" id="1193620"/>
    <lineage>
        <taxon>Bacteria</taxon>
        <taxon>Pseudomonadati</taxon>
        <taxon>Pseudomonadota</taxon>
        <taxon>Betaproteobacteria</taxon>
        <taxon>Rhodocyclales</taxon>
        <taxon>Rhodocyclaceae</taxon>
        <taxon>Niveibacterium</taxon>
    </lineage>
</organism>
<dbReference type="PANTHER" id="PTHR42832:SF3">
    <property type="entry name" value="L-GLUTAMINE--4-(METHYLSULFANYL)-2-OXOBUTANOATE AMINOTRANSFERASE"/>
    <property type="match status" value="1"/>
</dbReference>
<dbReference type="EMBL" id="JACIET010000001">
    <property type="protein sequence ID" value="MBB4011535.1"/>
    <property type="molecule type" value="Genomic_DNA"/>
</dbReference>
<keyword evidence="3 5" id="KW-0808">Transferase</keyword>
<dbReference type="Pfam" id="PF00155">
    <property type="entry name" value="Aminotran_1_2"/>
    <property type="match status" value="1"/>
</dbReference>
<dbReference type="InterPro" id="IPR015421">
    <property type="entry name" value="PyrdxlP-dep_Trfase_major"/>
</dbReference>
<name>A0A840BEH9_9RHOO</name>
<evidence type="ECO:0000256" key="3">
    <source>
        <dbReference type="ARBA" id="ARBA00022679"/>
    </source>
</evidence>